<sequence length="110" mass="12152">MRRVFILSHTAESRHLHGAPSTSTAECLAASVKRPLFPITAADISTTPEGVEMGLETAFQRSQRWGCIVLFDEADIILQRRDRSDFFRNAIVPSKNASPFLPASASYLTT</sequence>
<dbReference type="Proteomes" id="UP001497700">
    <property type="component" value="Unassembled WGS sequence"/>
</dbReference>
<gene>
    <name evidence="1" type="ORF">F4820DRAFT_448421</name>
</gene>
<proteinExistence type="predicted"/>
<name>A0ACB9Z074_9PEZI</name>
<evidence type="ECO:0000313" key="2">
    <source>
        <dbReference type="Proteomes" id="UP001497700"/>
    </source>
</evidence>
<organism evidence="1 2">
    <name type="scientific">Hypoxylon rubiginosum</name>
    <dbReference type="NCBI Taxonomy" id="110542"/>
    <lineage>
        <taxon>Eukaryota</taxon>
        <taxon>Fungi</taxon>
        <taxon>Dikarya</taxon>
        <taxon>Ascomycota</taxon>
        <taxon>Pezizomycotina</taxon>
        <taxon>Sordariomycetes</taxon>
        <taxon>Xylariomycetidae</taxon>
        <taxon>Xylariales</taxon>
        <taxon>Hypoxylaceae</taxon>
        <taxon>Hypoxylon</taxon>
    </lineage>
</organism>
<accession>A0ACB9Z074</accession>
<keyword evidence="2" id="KW-1185">Reference proteome</keyword>
<protein>
    <submittedName>
        <fullName evidence="1">Uncharacterized protein</fullName>
    </submittedName>
</protein>
<reference evidence="1 2" key="1">
    <citation type="journal article" date="2022" name="New Phytol.">
        <title>Ecological generalism drives hyperdiversity of secondary metabolite gene clusters in xylarialean endophytes.</title>
        <authorList>
            <person name="Franco M.E.E."/>
            <person name="Wisecaver J.H."/>
            <person name="Arnold A.E."/>
            <person name="Ju Y.M."/>
            <person name="Slot J.C."/>
            <person name="Ahrendt S."/>
            <person name="Moore L.P."/>
            <person name="Eastman K.E."/>
            <person name="Scott K."/>
            <person name="Konkel Z."/>
            <person name="Mondo S.J."/>
            <person name="Kuo A."/>
            <person name="Hayes R.D."/>
            <person name="Haridas S."/>
            <person name="Andreopoulos B."/>
            <person name="Riley R."/>
            <person name="LaButti K."/>
            <person name="Pangilinan J."/>
            <person name="Lipzen A."/>
            <person name="Amirebrahimi M."/>
            <person name="Yan J."/>
            <person name="Adam C."/>
            <person name="Keymanesh K."/>
            <person name="Ng V."/>
            <person name="Louie K."/>
            <person name="Northen T."/>
            <person name="Drula E."/>
            <person name="Henrissat B."/>
            <person name="Hsieh H.M."/>
            <person name="Youens-Clark K."/>
            <person name="Lutzoni F."/>
            <person name="Miadlikowska J."/>
            <person name="Eastwood D.C."/>
            <person name="Hamelin R.C."/>
            <person name="Grigoriev I.V."/>
            <person name="U'Ren J.M."/>
        </authorList>
    </citation>
    <scope>NUCLEOTIDE SEQUENCE [LARGE SCALE GENOMIC DNA]</scope>
    <source>
        <strain evidence="1 2">CBS 119005</strain>
    </source>
</reference>
<evidence type="ECO:0000313" key="1">
    <source>
        <dbReference type="EMBL" id="KAI4865075.1"/>
    </source>
</evidence>
<dbReference type="EMBL" id="MU393477">
    <property type="protein sequence ID" value="KAI4865075.1"/>
    <property type="molecule type" value="Genomic_DNA"/>
</dbReference>
<comment type="caution">
    <text evidence="1">The sequence shown here is derived from an EMBL/GenBank/DDBJ whole genome shotgun (WGS) entry which is preliminary data.</text>
</comment>